<dbReference type="EC" id="2.7.8.-" evidence="4"/>
<evidence type="ECO:0000259" key="3">
    <source>
        <dbReference type="Pfam" id="PF02397"/>
    </source>
</evidence>
<dbReference type="PANTHER" id="PTHR30576:SF10">
    <property type="entry name" value="SLL5057 PROTEIN"/>
    <property type="match status" value="1"/>
</dbReference>
<dbReference type="Proteomes" id="UP001596282">
    <property type="component" value="Unassembled WGS sequence"/>
</dbReference>
<keyword evidence="2" id="KW-1133">Transmembrane helix</keyword>
<comment type="caution">
    <text evidence="4">The sequence shown here is derived from an EMBL/GenBank/DDBJ whole genome shotgun (WGS) entry which is preliminary data.</text>
</comment>
<evidence type="ECO:0000256" key="1">
    <source>
        <dbReference type="ARBA" id="ARBA00006464"/>
    </source>
</evidence>
<dbReference type="PANTHER" id="PTHR30576">
    <property type="entry name" value="COLANIC BIOSYNTHESIS UDP-GLUCOSE LIPID CARRIER TRANSFERASE"/>
    <property type="match status" value="1"/>
</dbReference>
<proteinExistence type="inferred from homology"/>
<gene>
    <name evidence="4" type="ORF">ACFP5Y_00660</name>
</gene>
<protein>
    <submittedName>
        <fullName evidence="4">Sugar transferase</fullName>
        <ecNumber evidence="4">2.7.8.-</ecNumber>
    </submittedName>
</protein>
<dbReference type="InterPro" id="IPR003362">
    <property type="entry name" value="Bact_transf"/>
</dbReference>
<name>A0ABW1RWB0_9LACO</name>
<feature type="transmembrane region" description="Helical" evidence="2">
    <location>
        <begin position="32"/>
        <end position="53"/>
    </location>
</feature>
<accession>A0ABW1RWB0</accession>
<evidence type="ECO:0000313" key="4">
    <source>
        <dbReference type="EMBL" id="MFC6179767.1"/>
    </source>
</evidence>
<sequence length="221" mass="25797">MYQQDGEVLPKVNLRELKRKGLFFTIKRAFDIVASLCGMVILSPILLIIAICIKVNDPKGSFIYSQVRLGKNQRKFRMYKFRSMYVDADERLKDLLKYNEVNGAMFKMHDDPRVTSIGRIIRKYSLDELPQLWNVLKGDMSLVGPRPPLEREVNQYTDYDMQRLMVKPGCTGLWQVGDRNAVGFDEMVQLDIQYIRRIGLWQDFSIILRTFYIMIVPNTSA</sequence>
<dbReference type="GO" id="GO:0016740">
    <property type="term" value="F:transferase activity"/>
    <property type="evidence" value="ECO:0007669"/>
    <property type="project" value="UniProtKB-KW"/>
</dbReference>
<keyword evidence="2" id="KW-0812">Transmembrane</keyword>
<keyword evidence="4" id="KW-0808">Transferase</keyword>
<keyword evidence="5" id="KW-1185">Reference proteome</keyword>
<comment type="similarity">
    <text evidence="1">Belongs to the bacterial sugar transferase family.</text>
</comment>
<evidence type="ECO:0000256" key="2">
    <source>
        <dbReference type="SAM" id="Phobius"/>
    </source>
</evidence>
<feature type="domain" description="Bacterial sugar transferase" evidence="3">
    <location>
        <begin position="27"/>
        <end position="215"/>
    </location>
</feature>
<reference evidence="5" key="1">
    <citation type="journal article" date="2019" name="Int. J. Syst. Evol. Microbiol.">
        <title>The Global Catalogue of Microorganisms (GCM) 10K type strain sequencing project: providing services to taxonomists for standard genome sequencing and annotation.</title>
        <authorList>
            <consortium name="The Broad Institute Genomics Platform"/>
            <consortium name="The Broad Institute Genome Sequencing Center for Infectious Disease"/>
            <person name="Wu L."/>
            <person name="Ma J."/>
        </authorList>
    </citation>
    <scope>NUCLEOTIDE SEQUENCE [LARGE SCALE GENOMIC DNA]</scope>
    <source>
        <strain evidence="5">CCM 8933</strain>
    </source>
</reference>
<evidence type="ECO:0000313" key="5">
    <source>
        <dbReference type="Proteomes" id="UP001596282"/>
    </source>
</evidence>
<dbReference type="EMBL" id="JBHSSC010000004">
    <property type="protein sequence ID" value="MFC6179767.1"/>
    <property type="molecule type" value="Genomic_DNA"/>
</dbReference>
<dbReference type="Pfam" id="PF02397">
    <property type="entry name" value="Bac_transf"/>
    <property type="match status" value="1"/>
</dbReference>
<dbReference type="RefSeq" id="WP_379831578.1">
    <property type="nucleotide sequence ID" value="NZ_BJDJ01000007.1"/>
</dbReference>
<keyword evidence="2" id="KW-0472">Membrane</keyword>
<organism evidence="4 5">
    <name type="scientific">Lactiplantibacillus daowaiensis</name>
    <dbReference type="NCBI Taxonomy" id="2559918"/>
    <lineage>
        <taxon>Bacteria</taxon>
        <taxon>Bacillati</taxon>
        <taxon>Bacillota</taxon>
        <taxon>Bacilli</taxon>
        <taxon>Lactobacillales</taxon>
        <taxon>Lactobacillaceae</taxon>
        <taxon>Lactiplantibacillus</taxon>
    </lineage>
</organism>